<keyword evidence="3" id="KW-1185">Reference proteome</keyword>
<comment type="caution">
    <text evidence="2">The sequence shown here is derived from an EMBL/GenBank/DDBJ whole genome shotgun (WGS) entry which is preliminary data.</text>
</comment>
<sequence length="357" mass="38858">MLLMASLSSALLDLSMQTEAALARRVHVLYNDFEIDWDTLLHVALAFGRFPALWTVLSSLESKVKRRPGGVGTVLSIHDYHDRISAGEVISVSDLLFGIKSFQSTDPRDMVFAIHGMCSELPRDLMKPRYGKTCVSEVYTNTAACLVAAGSANRMLSISESASGVPEQRELPPPGPSLLQGGITDRIVQVATPLESTEPDNQDVEPADAAKLFIDAVLSFFKAVQASSLTTELYPHTDPPQSLRETYWRTLVGDRDDESRPASPSPAANFDKMVAFYGIIRETPNVLDGWATLAARERLAAVQPDVTALLLPLMRCMAGRRLCITGKGMLGVVPPFSALGDEIAVFQGLQTPFLIHT</sequence>
<accession>A0AA40BTL8</accession>
<proteinExistence type="predicted"/>
<evidence type="ECO:0000313" key="3">
    <source>
        <dbReference type="Proteomes" id="UP001172155"/>
    </source>
</evidence>
<name>A0AA40BTL8_9PEZI</name>
<evidence type="ECO:0000256" key="1">
    <source>
        <dbReference type="SAM" id="SignalP"/>
    </source>
</evidence>
<dbReference type="InterPro" id="IPR052895">
    <property type="entry name" value="HetReg/Transcr_Mod"/>
</dbReference>
<evidence type="ECO:0000313" key="2">
    <source>
        <dbReference type="EMBL" id="KAK0740124.1"/>
    </source>
</evidence>
<gene>
    <name evidence="2" type="ORF">B0T18DRAFT_470654</name>
</gene>
<organism evidence="2 3">
    <name type="scientific">Schizothecium vesticola</name>
    <dbReference type="NCBI Taxonomy" id="314040"/>
    <lineage>
        <taxon>Eukaryota</taxon>
        <taxon>Fungi</taxon>
        <taxon>Dikarya</taxon>
        <taxon>Ascomycota</taxon>
        <taxon>Pezizomycotina</taxon>
        <taxon>Sordariomycetes</taxon>
        <taxon>Sordariomycetidae</taxon>
        <taxon>Sordariales</taxon>
        <taxon>Schizotheciaceae</taxon>
        <taxon>Schizothecium</taxon>
    </lineage>
</organism>
<keyword evidence="1" id="KW-0732">Signal</keyword>
<dbReference type="Proteomes" id="UP001172155">
    <property type="component" value="Unassembled WGS sequence"/>
</dbReference>
<dbReference type="PANTHER" id="PTHR24148:SF73">
    <property type="entry name" value="HET DOMAIN PROTEIN (AFU_ORTHOLOGUE AFUA_8G01020)"/>
    <property type="match status" value="1"/>
</dbReference>
<feature type="chain" id="PRO_5041321455" evidence="1">
    <location>
        <begin position="24"/>
        <end position="357"/>
    </location>
</feature>
<protein>
    <submittedName>
        <fullName evidence="2">Uncharacterized protein</fullName>
    </submittedName>
</protein>
<reference evidence="2" key="1">
    <citation type="submission" date="2023-06" db="EMBL/GenBank/DDBJ databases">
        <title>Genome-scale phylogeny and comparative genomics of the fungal order Sordariales.</title>
        <authorList>
            <consortium name="Lawrence Berkeley National Laboratory"/>
            <person name="Hensen N."/>
            <person name="Bonometti L."/>
            <person name="Westerberg I."/>
            <person name="Brannstrom I.O."/>
            <person name="Guillou S."/>
            <person name="Cros-Aarteil S."/>
            <person name="Calhoun S."/>
            <person name="Haridas S."/>
            <person name="Kuo A."/>
            <person name="Mondo S."/>
            <person name="Pangilinan J."/>
            <person name="Riley R."/>
            <person name="LaButti K."/>
            <person name="Andreopoulos B."/>
            <person name="Lipzen A."/>
            <person name="Chen C."/>
            <person name="Yanf M."/>
            <person name="Daum C."/>
            <person name="Ng V."/>
            <person name="Clum A."/>
            <person name="Steindorff A."/>
            <person name="Ohm R."/>
            <person name="Martin F."/>
            <person name="Silar P."/>
            <person name="Natvig D."/>
            <person name="Lalanne C."/>
            <person name="Gautier V."/>
            <person name="Ament-velasquez S.L."/>
            <person name="Kruys A."/>
            <person name="Hutchinson M.I."/>
            <person name="Powell A.J."/>
            <person name="Barry K."/>
            <person name="Miller A.N."/>
            <person name="Grigoriev I.V."/>
            <person name="Debuchy R."/>
            <person name="Gladieux P."/>
            <person name="Thoren M.H."/>
            <person name="Johannesson H."/>
        </authorList>
    </citation>
    <scope>NUCLEOTIDE SEQUENCE</scope>
    <source>
        <strain evidence="2">SMH3187-1</strain>
    </source>
</reference>
<dbReference type="EMBL" id="JAUKUD010000006">
    <property type="protein sequence ID" value="KAK0740124.1"/>
    <property type="molecule type" value="Genomic_DNA"/>
</dbReference>
<dbReference type="AlphaFoldDB" id="A0AA40BTL8"/>
<dbReference type="PANTHER" id="PTHR24148">
    <property type="entry name" value="ANKYRIN REPEAT DOMAIN-CONTAINING PROTEIN 39 HOMOLOG-RELATED"/>
    <property type="match status" value="1"/>
</dbReference>
<feature type="signal peptide" evidence="1">
    <location>
        <begin position="1"/>
        <end position="23"/>
    </location>
</feature>